<organism evidence="2 3">
    <name type="scientific">Variovorax guangxiensis</name>
    <dbReference type="NCBI Taxonomy" id="1775474"/>
    <lineage>
        <taxon>Bacteria</taxon>
        <taxon>Pseudomonadati</taxon>
        <taxon>Pseudomonadota</taxon>
        <taxon>Betaproteobacteria</taxon>
        <taxon>Burkholderiales</taxon>
        <taxon>Comamonadaceae</taxon>
        <taxon>Variovorax</taxon>
    </lineage>
</organism>
<name>A0A840FUE1_9BURK</name>
<gene>
    <name evidence="2" type="ORF">GGD71_004715</name>
</gene>
<dbReference type="RefSeq" id="WP_184641009.1">
    <property type="nucleotide sequence ID" value="NZ_JACIFZ010000006.1"/>
</dbReference>
<feature type="transmembrane region" description="Helical" evidence="1">
    <location>
        <begin position="144"/>
        <end position="164"/>
    </location>
</feature>
<keyword evidence="1" id="KW-1133">Transmembrane helix</keyword>
<evidence type="ECO:0000256" key="1">
    <source>
        <dbReference type="SAM" id="Phobius"/>
    </source>
</evidence>
<accession>A0A840FUE1</accession>
<evidence type="ECO:0000313" key="2">
    <source>
        <dbReference type="EMBL" id="MBB4223924.1"/>
    </source>
</evidence>
<protein>
    <submittedName>
        <fullName evidence="2">Uncharacterized protein</fullName>
    </submittedName>
</protein>
<dbReference type="AlphaFoldDB" id="A0A840FUE1"/>
<feature type="transmembrane region" description="Helical" evidence="1">
    <location>
        <begin position="205"/>
        <end position="222"/>
    </location>
</feature>
<dbReference type="Proteomes" id="UP000524450">
    <property type="component" value="Unassembled WGS sequence"/>
</dbReference>
<comment type="caution">
    <text evidence="2">The sequence shown here is derived from an EMBL/GenBank/DDBJ whole genome shotgun (WGS) entry which is preliminary data.</text>
</comment>
<keyword evidence="1" id="KW-0472">Membrane</keyword>
<feature type="transmembrane region" description="Helical" evidence="1">
    <location>
        <begin position="116"/>
        <end position="138"/>
    </location>
</feature>
<reference evidence="2 3" key="1">
    <citation type="submission" date="2020-08" db="EMBL/GenBank/DDBJ databases">
        <title>Genomic Encyclopedia of Type Strains, Phase IV (KMG-V): Genome sequencing to study the core and pangenomes of soil and plant-associated prokaryotes.</title>
        <authorList>
            <person name="Whitman W."/>
        </authorList>
    </citation>
    <scope>NUCLEOTIDE SEQUENCE [LARGE SCALE GENOMIC DNA]</scope>
    <source>
        <strain evidence="2 3">34/80</strain>
    </source>
</reference>
<proteinExistence type="predicted"/>
<evidence type="ECO:0000313" key="3">
    <source>
        <dbReference type="Proteomes" id="UP000524450"/>
    </source>
</evidence>
<sequence length="223" mass="24359">MNFQPRPQEAVLFEGDGTLLKSKLNVKETELVVTNERLVVTVSGQTIEKAGIASVTEGKHGFAPKVTFVLRDGSTVDLMAANAHGFKAAAFILAGREEGGSMPAAPELSKAKNGTAWVAALGPLFTAIIVAILARLFWGDPDNWGLLALIQIFLLRVAFIWLFLRIDYLSLQKQGYAVKQLGLADPITLPYYLFSRAKVFGHSKLYGITWCMLVALDFLLVFA</sequence>
<dbReference type="EMBL" id="JACIFZ010000006">
    <property type="protein sequence ID" value="MBB4223924.1"/>
    <property type="molecule type" value="Genomic_DNA"/>
</dbReference>
<keyword evidence="1" id="KW-0812">Transmembrane</keyword>